<dbReference type="EMBL" id="JACHMB010000001">
    <property type="protein sequence ID" value="MBB5781858.1"/>
    <property type="molecule type" value="Genomic_DNA"/>
</dbReference>
<accession>A0A7W9LFK2</accession>
<keyword evidence="2" id="KW-1185">Reference proteome</keyword>
<organism evidence="1 2">
    <name type="scientific">Nonomuraea jabiensis</name>
    <dbReference type="NCBI Taxonomy" id="882448"/>
    <lineage>
        <taxon>Bacteria</taxon>
        <taxon>Bacillati</taxon>
        <taxon>Actinomycetota</taxon>
        <taxon>Actinomycetes</taxon>
        <taxon>Streptosporangiales</taxon>
        <taxon>Streptosporangiaceae</taxon>
        <taxon>Nonomuraea</taxon>
    </lineage>
</organism>
<evidence type="ECO:0000313" key="2">
    <source>
        <dbReference type="Proteomes" id="UP000579153"/>
    </source>
</evidence>
<proteinExistence type="predicted"/>
<comment type="caution">
    <text evidence="1">The sequence shown here is derived from an EMBL/GenBank/DDBJ whole genome shotgun (WGS) entry which is preliminary data.</text>
</comment>
<name>A0A7W9LFK2_9ACTN</name>
<dbReference type="AlphaFoldDB" id="A0A7W9LFK2"/>
<gene>
    <name evidence="1" type="ORF">HD596_008614</name>
</gene>
<protein>
    <submittedName>
        <fullName evidence="1">Uncharacterized protein</fullName>
    </submittedName>
</protein>
<sequence>MTWCVPARSACSAGVEQPPWSMRTILLGVPRSRRRRSWSAGVASSAARYVVGADSVGGCPALAEPFNSETDGARLSEIFDWYVSGDLGRPKTPCTGGEDLPRQKRRDLPALLQGPPLPNVTPAARTRLRTTEERRCGSLLPLVHRAQSLLRQQHLLTVAGPLVRTEGVAEGFHPPEVVLVFEDPAPTSKIPALERPAFAKVASAAHPGDTLTVSGLLPERLALYHRLTSKSVISGEAFGSRRSRRGSRRG</sequence>
<evidence type="ECO:0000313" key="1">
    <source>
        <dbReference type="EMBL" id="MBB5781858.1"/>
    </source>
</evidence>
<dbReference type="Proteomes" id="UP000579153">
    <property type="component" value="Unassembled WGS sequence"/>
</dbReference>
<reference evidence="1 2" key="1">
    <citation type="submission" date="2020-08" db="EMBL/GenBank/DDBJ databases">
        <title>Sequencing the genomes of 1000 actinobacteria strains.</title>
        <authorList>
            <person name="Klenk H.-P."/>
        </authorList>
    </citation>
    <scope>NUCLEOTIDE SEQUENCE [LARGE SCALE GENOMIC DNA]</scope>
    <source>
        <strain evidence="1 2">DSM 45507</strain>
    </source>
</reference>